<dbReference type="EMBL" id="CM047584">
    <property type="protein sequence ID" value="KAI9911677.1"/>
    <property type="molecule type" value="Genomic_DNA"/>
</dbReference>
<evidence type="ECO:0000313" key="2">
    <source>
        <dbReference type="Proteomes" id="UP001163321"/>
    </source>
</evidence>
<sequence>MPCSTSLDDVELPFKLKRKQFPIVSAVALTIKKSQKQTIPDGGGFRSGTHGQLYVALSPGRDGIYTRNIVYKEALLLNELWNGSRDL</sequence>
<accession>A0ACC0VYV3</accession>
<reference evidence="1 2" key="1">
    <citation type="journal article" date="2022" name="bioRxiv">
        <title>The genome of the oomycete Peronosclerospora sorghi, a cosmopolitan pathogen of maize and sorghum, is inflated with dispersed pseudogenes.</title>
        <authorList>
            <person name="Fletcher K."/>
            <person name="Martin F."/>
            <person name="Isakeit T."/>
            <person name="Cavanaugh K."/>
            <person name="Magill C."/>
            <person name="Michelmore R."/>
        </authorList>
    </citation>
    <scope>NUCLEOTIDE SEQUENCE [LARGE SCALE GENOMIC DNA]</scope>
    <source>
        <strain evidence="1">P6</strain>
    </source>
</reference>
<comment type="caution">
    <text evidence="1">The sequence shown here is derived from an EMBL/GenBank/DDBJ whole genome shotgun (WGS) entry which is preliminary data.</text>
</comment>
<protein>
    <submittedName>
        <fullName evidence="1">Uncharacterized protein</fullName>
    </submittedName>
</protein>
<dbReference type="Proteomes" id="UP001163321">
    <property type="component" value="Chromosome 5"/>
</dbReference>
<keyword evidence="2" id="KW-1185">Reference proteome</keyword>
<proteinExistence type="predicted"/>
<organism evidence="1 2">
    <name type="scientific">Peronosclerospora sorghi</name>
    <dbReference type="NCBI Taxonomy" id="230839"/>
    <lineage>
        <taxon>Eukaryota</taxon>
        <taxon>Sar</taxon>
        <taxon>Stramenopiles</taxon>
        <taxon>Oomycota</taxon>
        <taxon>Peronosporomycetes</taxon>
        <taxon>Peronosporales</taxon>
        <taxon>Peronosporaceae</taxon>
        <taxon>Peronosclerospora</taxon>
    </lineage>
</organism>
<name>A0ACC0VYV3_9STRA</name>
<gene>
    <name evidence="1" type="ORF">PsorP6_009156</name>
</gene>
<evidence type="ECO:0000313" key="1">
    <source>
        <dbReference type="EMBL" id="KAI9911677.1"/>
    </source>
</evidence>